<name>A0A1Y1SDF4_9GAMM</name>
<evidence type="ECO:0000256" key="1">
    <source>
        <dbReference type="ARBA" id="ARBA00001933"/>
    </source>
</evidence>
<dbReference type="InterPro" id="IPR015422">
    <property type="entry name" value="PyrdxlP-dep_Trfase_small"/>
</dbReference>
<dbReference type="AlphaFoldDB" id="A0A1Y1SDF4"/>
<evidence type="ECO:0000256" key="3">
    <source>
        <dbReference type="ARBA" id="ARBA00022679"/>
    </source>
</evidence>
<dbReference type="RefSeq" id="WP_083561219.1">
    <property type="nucleotide sequence ID" value="NZ_AQQV01000002.1"/>
</dbReference>
<dbReference type="InterPro" id="IPR015421">
    <property type="entry name" value="PyrdxlP-dep_Trfase_major"/>
</dbReference>
<dbReference type="Gene3D" id="3.90.1150.10">
    <property type="entry name" value="Aspartate Aminotransferase, domain 1"/>
    <property type="match status" value="1"/>
</dbReference>
<dbReference type="GO" id="GO:0030170">
    <property type="term" value="F:pyridoxal phosphate binding"/>
    <property type="evidence" value="ECO:0007669"/>
    <property type="project" value="InterPro"/>
</dbReference>
<dbReference type="NCBIfam" id="NF006033">
    <property type="entry name" value="PRK08175.1"/>
    <property type="match status" value="1"/>
</dbReference>
<evidence type="ECO:0000256" key="4">
    <source>
        <dbReference type="RuleBase" id="RU000481"/>
    </source>
</evidence>
<proteinExistence type="inferred from homology"/>
<dbReference type="SUPFAM" id="SSF53383">
    <property type="entry name" value="PLP-dependent transferases"/>
    <property type="match status" value="1"/>
</dbReference>
<keyword evidence="7" id="KW-1185">Reference proteome</keyword>
<dbReference type="InterPro" id="IPR015424">
    <property type="entry name" value="PyrdxlP-dep_Trfase"/>
</dbReference>
<dbReference type="Gene3D" id="3.40.640.10">
    <property type="entry name" value="Type I PLP-dependent aspartate aminotransferase-like (Major domain)"/>
    <property type="match status" value="1"/>
</dbReference>
<dbReference type="Pfam" id="PF00155">
    <property type="entry name" value="Aminotran_1_2"/>
    <property type="match status" value="1"/>
</dbReference>
<evidence type="ECO:0000259" key="5">
    <source>
        <dbReference type="Pfam" id="PF00155"/>
    </source>
</evidence>
<sequence length="393" mass="43731">MQDKFQRIERLPPYTFNVVGDLKKAARARGEDIVDMSMGNPDQPTPQHIVDKLVETAQRGDTHRYSVSRGIPRLRKAICDWYKRKYDVDLDPESEAIVTIGSKEGLAHLALATLGPGDVVLVPNPAYPIHPYGVVIAGADVRHVKMVPGGDFFHELENAIRESWPAPKMMLLNFPSNPTADCVDLAFFERVVEVAKEYGLWIVQDLAYAELCFDGYKAPSILQVPGAKDVAVESYSLSKTYNMPGWRVGFMCGNPTIIAALGRIKSYLDYGTFTPIQVASIAALNGPQECVTEICNMYEKRRDVLCDGMNAMGWQVNKPKATMFVWAPIPEPFKAEGSLEFSKRLLAEAKVAVSPGVGFGHHGDDYVRIALIENEHRTRQALRGMRRMMEKAG</sequence>
<evidence type="ECO:0000256" key="2">
    <source>
        <dbReference type="ARBA" id="ARBA00022576"/>
    </source>
</evidence>
<comment type="cofactor">
    <cofactor evidence="1 4">
        <name>pyridoxal 5'-phosphate</name>
        <dbReference type="ChEBI" id="CHEBI:597326"/>
    </cofactor>
</comment>
<keyword evidence="3 4" id="KW-0808">Transferase</keyword>
<dbReference type="InterPro" id="IPR004839">
    <property type="entry name" value="Aminotransferase_I/II_large"/>
</dbReference>
<organism evidence="6 7">
    <name type="scientific">Oceanococcus atlanticus</name>
    <dbReference type="NCBI Taxonomy" id="1317117"/>
    <lineage>
        <taxon>Bacteria</taxon>
        <taxon>Pseudomonadati</taxon>
        <taxon>Pseudomonadota</taxon>
        <taxon>Gammaproteobacteria</taxon>
        <taxon>Chromatiales</taxon>
        <taxon>Oceanococcaceae</taxon>
        <taxon>Oceanococcus</taxon>
    </lineage>
</organism>
<dbReference type="Proteomes" id="UP000192342">
    <property type="component" value="Unassembled WGS sequence"/>
</dbReference>
<evidence type="ECO:0000313" key="6">
    <source>
        <dbReference type="EMBL" id="ORE87010.1"/>
    </source>
</evidence>
<dbReference type="PANTHER" id="PTHR42832:SF1">
    <property type="entry name" value="GLUTAMATE-PYRUVATE AMINOTRANSFERASE ALAC"/>
    <property type="match status" value="1"/>
</dbReference>
<accession>A0A1Y1SDF4</accession>
<dbReference type="OrthoDB" id="9803354at2"/>
<reference evidence="6 7" key="1">
    <citation type="submission" date="2013-04" db="EMBL/GenBank/DDBJ databases">
        <title>Oceanococcus atlanticus 22II-S10r2 Genome Sequencing.</title>
        <authorList>
            <person name="Lai Q."/>
            <person name="Li G."/>
            <person name="Shao Z."/>
        </authorList>
    </citation>
    <scope>NUCLEOTIDE SEQUENCE [LARGE SCALE GENOMIC DNA]</scope>
    <source>
        <strain evidence="6 7">22II-S10r2</strain>
    </source>
</reference>
<keyword evidence="2 4" id="KW-0032">Aminotransferase</keyword>
<feature type="domain" description="Aminotransferase class I/classII large" evidence="5">
    <location>
        <begin position="32"/>
        <end position="371"/>
    </location>
</feature>
<dbReference type="InterPro" id="IPR050881">
    <property type="entry name" value="LL-DAP_aminotransferase"/>
</dbReference>
<dbReference type="GO" id="GO:0008483">
    <property type="term" value="F:transaminase activity"/>
    <property type="evidence" value="ECO:0007669"/>
    <property type="project" value="UniProtKB-KW"/>
</dbReference>
<dbReference type="PANTHER" id="PTHR42832">
    <property type="entry name" value="AMINO ACID AMINOTRANSFERASE"/>
    <property type="match status" value="1"/>
</dbReference>
<dbReference type="CDD" id="cd00609">
    <property type="entry name" value="AAT_like"/>
    <property type="match status" value="1"/>
</dbReference>
<dbReference type="EMBL" id="AQQV01000002">
    <property type="protein sequence ID" value="ORE87010.1"/>
    <property type="molecule type" value="Genomic_DNA"/>
</dbReference>
<comment type="similarity">
    <text evidence="4">Belongs to the class-I pyridoxal-phosphate-dependent aminotransferase family.</text>
</comment>
<protein>
    <recommendedName>
        <fullName evidence="4">Aminotransferase</fullName>
        <ecNumber evidence="4">2.6.1.-</ecNumber>
    </recommendedName>
</protein>
<comment type="caution">
    <text evidence="6">The sequence shown here is derived from an EMBL/GenBank/DDBJ whole genome shotgun (WGS) entry which is preliminary data.</text>
</comment>
<dbReference type="InterPro" id="IPR004838">
    <property type="entry name" value="NHTrfase_class1_PyrdxlP-BS"/>
</dbReference>
<dbReference type="PROSITE" id="PS00105">
    <property type="entry name" value="AA_TRANSFER_CLASS_1"/>
    <property type="match status" value="1"/>
</dbReference>
<dbReference type="EC" id="2.6.1.-" evidence="4"/>
<dbReference type="STRING" id="1317117.ATO7_08222"/>
<gene>
    <name evidence="6" type="ORF">ATO7_08222</name>
</gene>
<evidence type="ECO:0000313" key="7">
    <source>
        <dbReference type="Proteomes" id="UP000192342"/>
    </source>
</evidence>